<dbReference type="EMBL" id="CP009302">
    <property type="protein sequence ID" value="AJC12187.1"/>
    <property type="molecule type" value="Genomic_DNA"/>
</dbReference>
<accession>A0A0A8BAL6</accession>
<reference evidence="5" key="1">
    <citation type="submission" date="2014-08" db="EMBL/GenBank/DDBJ databases">
        <title>Coriobacteriaceae sp. complete genome.</title>
        <authorList>
            <person name="Looft T."/>
            <person name="Bayles D.O."/>
            <person name="Stanton T.B."/>
        </authorList>
    </citation>
    <scope>NUCLEOTIDE SEQUENCE [LARGE SCALE GENOMIC DNA]</scope>
    <source>
        <strain evidence="5">68-1-3</strain>
    </source>
</reference>
<evidence type="ECO:0000313" key="4">
    <source>
        <dbReference type="EMBL" id="AJC12187.1"/>
    </source>
</evidence>
<reference evidence="4 5" key="2">
    <citation type="journal article" date="2015" name="Genome Announc.">
        <title>Complete Genome Sequence of Coriobacteriaceae Strain 68-1-3, a Novel Mucus-Degrading Isolate from the Swine Intestinal Tract.</title>
        <authorList>
            <person name="Looft T."/>
            <person name="Bayles D.O."/>
            <person name="Alt D.P."/>
            <person name="Stanton T.B."/>
        </authorList>
    </citation>
    <scope>NUCLEOTIDE SEQUENCE [LARGE SCALE GENOMIC DNA]</scope>
    <source>
        <strain evidence="4 5">68-1-3</strain>
    </source>
</reference>
<proteinExistence type="predicted"/>
<evidence type="ECO:0000259" key="2">
    <source>
        <dbReference type="Pfam" id="PF11760"/>
    </source>
</evidence>
<sequence length="347" mass="36124">MRKAAFVGFTRAGCDLARSLARAVEAQGVADEVSVSGPVRFAREAGVEPFESLAAWASERFRSCDALVFVSACGIAVRAIAPLVADKLTDPAVVVLDERGSFCIPLLSGHVGGANDLARFLAQETGGCAVVSTATDVNGVFAIDEWAAREGFSIMERARAKEVSAALLEGAPVGLSSAFPLIGDVPAGFSLADGAAADVGVRLDWHTGRRPFPRTLHLVPRCITLGVGCRRGVGAEVLRDQVEGVLSEARCPRAALSGIATIDVKRGEPAIDDLAARWGLDVAYFSADELRAVPGDFPSSEFVERAVGVGNVCERAATARGESLVLAKRAAQGCTVALGLARMTAAF</sequence>
<dbReference type="PANTHER" id="PTHR37477">
    <property type="entry name" value="COBALT-PRECORRIN-5A HYDROLASE"/>
    <property type="match status" value="1"/>
</dbReference>
<evidence type="ECO:0000259" key="3">
    <source>
        <dbReference type="Pfam" id="PF11761"/>
    </source>
</evidence>
<dbReference type="SUPFAM" id="SSF159672">
    <property type="entry name" value="CbiG N-terminal domain-like"/>
    <property type="match status" value="1"/>
</dbReference>
<dbReference type="InterPro" id="IPR036518">
    <property type="entry name" value="CobE/GbiG_C_sf"/>
</dbReference>
<evidence type="ECO:0008006" key="6">
    <source>
        <dbReference type="Google" id="ProtNLM"/>
    </source>
</evidence>
<dbReference type="InterPro" id="IPR052553">
    <property type="entry name" value="CbiG_hydrolase"/>
</dbReference>
<dbReference type="Proteomes" id="UP000031121">
    <property type="component" value="Chromosome"/>
</dbReference>
<name>A0A0A8BAL6_9ACTN</name>
<dbReference type="HOGENOM" id="CLU_028397_0_0_11"/>
<dbReference type="InterPro" id="IPR021745">
    <property type="entry name" value="CbiG_mid"/>
</dbReference>
<dbReference type="OrthoDB" id="9804789at2"/>
<feature type="domain" description="CobE/GbiG C-terminal" evidence="1">
    <location>
        <begin position="223"/>
        <end position="338"/>
    </location>
</feature>
<dbReference type="KEGG" id="cbac:JI75_05400"/>
<dbReference type="InterPro" id="IPR002750">
    <property type="entry name" value="CobE/GbiG_C"/>
</dbReference>
<dbReference type="AlphaFoldDB" id="A0A0A8BAL6"/>
<dbReference type="InterPro" id="IPR038029">
    <property type="entry name" value="GbiG_N_sf"/>
</dbReference>
<keyword evidence="5" id="KW-1185">Reference proteome</keyword>
<evidence type="ECO:0000313" key="5">
    <source>
        <dbReference type="Proteomes" id="UP000031121"/>
    </source>
</evidence>
<dbReference type="Pfam" id="PF11760">
    <property type="entry name" value="CbiG_N"/>
    <property type="match status" value="1"/>
</dbReference>
<feature type="domain" description="Cobalamin biosynthesis central region" evidence="3">
    <location>
        <begin position="141"/>
        <end position="190"/>
    </location>
</feature>
<dbReference type="Gene3D" id="3.40.50.11220">
    <property type="match status" value="1"/>
</dbReference>
<dbReference type="Pfam" id="PF01890">
    <property type="entry name" value="CbiG_C"/>
    <property type="match status" value="1"/>
</dbReference>
<protein>
    <recommendedName>
        <fullName evidence="6">Cobalamin biosynthesis protein CbiG</fullName>
    </recommendedName>
</protein>
<organism evidence="4 5">
    <name type="scientific">Berryella intestinalis</name>
    <dbReference type="NCBI Taxonomy" id="1531429"/>
    <lineage>
        <taxon>Bacteria</taxon>
        <taxon>Bacillati</taxon>
        <taxon>Actinomycetota</taxon>
        <taxon>Coriobacteriia</taxon>
        <taxon>Eggerthellales</taxon>
        <taxon>Eggerthellaceae</taxon>
        <taxon>Berryella</taxon>
    </lineage>
</organism>
<dbReference type="GO" id="GO:0009236">
    <property type="term" value="P:cobalamin biosynthetic process"/>
    <property type="evidence" value="ECO:0007669"/>
    <property type="project" value="InterPro"/>
</dbReference>
<dbReference type="SUPFAM" id="SSF159664">
    <property type="entry name" value="CobE/GbiG C-terminal domain-like"/>
    <property type="match status" value="1"/>
</dbReference>
<feature type="domain" description="Cobalamin synthesis G N-terminal" evidence="2">
    <location>
        <begin position="57"/>
        <end position="136"/>
    </location>
</feature>
<gene>
    <name evidence="4" type="ORF">JI75_05400</name>
</gene>
<dbReference type="PANTHER" id="PTHR37477:SF1">
    <property type="entry name" value="COBALT-PRECORRIN-5A HYDROLASE"/>
    <property type="match status" value="1"/>
</dbReference>
<evidence type="ECO:0000259" key="1">
    <source>
        <dbReference type="Pfam" id="PF01890"/>
    </source>
</evidence>
<dbReference type="Pfam" id="PF11761">
    <property type="entry name" value="CbiG_mid"/>
    <property type="match status" value="1"/>
</dbReference>
<dbReference type="RefSeq" id="WP_039689328.1">
    <property type="nucleotide sequence ID" value="NZ_CP009302.1"/>
</dbReference>
<dbReference type="Gene3D" id="3.30.420.180">
    <property type="entry name" value="CobE/GbiG C-terminal domain"/>
    <property type="match status" value="1"/>
</dbReference>
<dbReference type="STRING" id="1531429.JI75_05400"/>
<dbReference type="InterPro" id="IPR021744">
    <property type="entry name" value="CbiG_N"/>
</dbReference>